<dbReference type="PANTHER" id="PTHR13931:SF2">
    <property type="entry name" value="UBIQUITIN CONJUGATION FACTOR E4 B"/>
    <property type="match status" value="1"/>
</dbReference>
<gene>
    <name evidence="7" type="ORF">Syun_021008</name>
</gene>
<dbReference type="InterPro" id="IPR045132">
    <property type="entry name" value="UBE4"/>
</dbReference>
<evidence type="ECO:0000313" key="8">
    <source>
        <dbReference type="Proteomes" id="UP001420932"/>
    </source>
</evidence>
<evidence type="ECO:0000256" key="4">
    <source>
        <dbReference type="ARBA" id="ARBA00022786"/>
    </source>
</evidence>
<keyword evidence="3" id="KW-0808">Transferase</keyword>
<comment type="pathway">
    <text evidence="2">Protein modification; protein ubiquitination.</text>
</comment>
<accession>A0AAP0IG98</accession>
<dbReference type="GO" id="GO:0034450">
    <property type="term" value="F:ubiquitin-ubiquitin ligase activity"/>
    <property type="evidence" value="ECO:0007669"/>
    <property type="project" value="InterPro"/>
</dbReference>
<dbReference type="GO" id="GO:0006511">
    <property type="term" value="P:ubiquitin-dependent protein catabolic process"/>
    <property type="evidence" value="ECO:0007669"/>
    <property type="project" value="InterPro"/>
</dbReference>
<keyword evidence="5" id="KW-0539">Nucleus</keyword>
<dbReference type="GO" id="GO:0000209">
    <property type="term" value="P:protein polyubiquitination"/>
    <property type="evidence" value="ECO:0007669"/>
    <property type="project" value="TreeGrafter"/>
</dbReference>
<dbReference type="GO" id="GO:0005737">
    <property type="term" value="C:cytoplasm"/>
    <property type="evidence" value="ECO:0007669"/>
    <property type="project" value="TreeGrafter"/>
</dbReference>
<dbReference type="AlphaFoldDB" id="A0AAP0IG98"/>
<sequence>MSSCTFQTKEGVLGLVLVNAPLRKDLSRFEDTLSNFRAMQEQARSPQLELDIARVEKEIGSYPQEKLCYEGRIRDGSFIQHALSFYRLMVVWLVDLVGGFKMPLPLTCPMEFACMPKHFIEDALELRQLCQEDANNRPTMSNGEVNMPIKSCEDMVSTEEFLSRKIREQLERGNEMVVTLYDVLDELAANALH</sequence>
<comment type="caution">
    <text evidence="7">The sequence shown here is derived from an EMBL/GenBank/DDBJ whole genome shotgun (WGS) entry which is preliminary data.</text>
</comment>
<dbReference type="PANTHER" id="PTHR13931">
    <property type="entry name" value="UBIQUITINATION FACTOR E4"/>
    <property type="match status" value="1"/>
</dbReference>
<dbReference type="InterPro" id="IPR019474">
    <property type="entry name" value="Ub_conjug_fac_E4_core"/>
</dbReference>
<keyword evidence="4" id="KW-0833">Ubl conjugation pathway</keyword>
<evidence type="ECO:0000259" key="6">
    <source>
        <dbReference type="Pfam" id="PF10408"/>
    </source>
</evidence>
<dbReference type="Proteomes" id="UP001420932">
    <property type="component" value="Unassembled WGS sequence"/>
</dbReference>
<evidence type="ECO:0000256" key="1">
    <source>
        <dbReference type="ARBA" id="ARBA00004123"/>
    </source>
</evidence>
<evidence type="ECO:0000256" key="3">
    <source>
        <dbReference type="ARBA" id="ARBA00022679"/>
    </source>
</evidence>
<dbReference type="Pfam" id="PF10408">
    <property type="entry name" value="Ufd2P_core"/>
    <property type="match status" value="1"/>
</dbReference>
<dbReference type="GO" id="GO:0005634">
    <property type="term" value="C:nucleus"/>
    <property type="evidence" value="ECO:0007669"/>
    <property type="project" value="UniProtKB-SubCell"/>
</dbReference>
<reference evidence="7 8" key="1">
    <citation type="submission" date="2024-01" db="EMBL/GenBank/DDBJ databases">
        <title>Genome assemblies of Stephania.</title>
        <authorList>
            <person name="Yang L."/>
        </authorList>
    </citation>
    <scope>NUCLEOTIDE SEQUENCE [LARGE SCALE GENOMIC DNA]</scope>
    <source>
        <strain evidence="7">YNDBR</strain>
        <tissue evidence="7">Leaf</tissue>
    </source>
</reference>
<evidence type="ECO:0000256" key="2">
    <source>
        <dbReference type="ARBA" id="ARBA00004906"/>
    </source>
</evidence>
<evidence type="ECO:0000256" key="5">
    <source>
        <dbReference type="ARBA" id="ARBA00023242"/>
    </source>
</evidence>
<evidence type="ECO:0000313" key="7">
    <source>
        <dbReference type="EMBL" id="KAK9114211.1"/>
    </source>
</evidence>
<feature type="domain" description="Ubiquitin conjugation factor E4 core" evidence="6">
    <location>
        <begin position="22"/>
        <end position="133"/>
    </location>
</feature>
<organism evidence="7 8">
    <name type="scientific">Stephania yunnanensis</name>
    <dbReference type="NCBI Taxonomy" id="152371"/>
    <lineage>
        <taxon>Eukaryota</taxon>
        <taxon>Viridiplantae</taxon>
        <taxon>Streptophyta</taxon>
        <taxon>Embryophyta</taxon>
        <taxon>Tracheophyta</taxon>
        <taxon>Spermatophyta</taxon>
        <taxon>Magnoliopsida</taxon>
        <taxon>Ranunculales</taxon>
        <taxon>Menispermaceae</taxon>
        <taxon>Menispermoideae</taxon>
        <taxon>Cissampelideae</taxon>
        <taxon>Stephania</taxon>
    </lineage>
</organism>
<proteinExistence type="predicted"/>
<name>A0AAP0IG98_9MAGN</name>
<dbReference type="EMBL" id="JBBNAF010000009">
    <property type="protein sequence ID" value="KAK9114211.1"/>
    <property type="molecule type" value="Genomic_DNA"/>
</dbReference>
<protein>
    <recommendedName>
        <fullName evidence="6">Ubiquitin conjugation factor E4 core domain-containing protein</fullName>
    </recommendedName>
</protein>
<comment type="subcellular location">
    <subcellularLocation>
        <location evidence="1">Nucleus</location>
    </subcellularLocation>
</comment>
<keyword evidence="8" id="KW-1185">Reference proteome</keyword>
<dbReference type="GO" id="GO:0036503">
    <property type="term" value="P:ERAD pathway"/>
    <property type="evidence" value="ECO:0007669"/>
    <property type="project" value="InterPro"/>
</dbReference>
<dbReference type="GO" id="GO:0000151">
    <property type="term" value="C:ubiquitin ligase complex"/>
    <property type="evidence" value="ECO:0007669"/>
    <property type="project" value="InterPro"/>
</dbReference>